<protein>
    <recommendedName>
        <fullName evidence="5">histidinol-phosphate transaminase</fullName>
        <ecNumber evidence="5">2.6.1.9</ecNumber>
    </recommendedName>
    <alternativeName>
        <fullName evidence="12">Imidazole acetol-phosphate transaminase</fullName>
    </alternativeName>
</protein>
<keyword evidence="6" id="KW-0032">Aminotransferase</keyword>
<evidence type="ECO:0000256" key="3">
    <source>
        <dbReference type="ARBA" id="ARBA00005011"/>
    </source>
</evidence>
<dbReference type="SUPFAM" id="SSF53383">
    <property type="entry name" value="PLP-dependent transferases"/>
    <property type="match status" value="1"/>
</dbReference>
<evidence type="ECO:0000313" key="16">
    <source>
        <dbReference type="Proteomes" id="UP000290289"/>
    </source>
</evidence>
<gene>
    <name evidence="15" type="ORF">DVH24_034974</name>
</gene>
<evidence type="ECO:0000256" key="10">
    <source>
        <dbReference type="ARBA" id="ARBA00023102"/>
    </source>
</evidence>
<keyword evidence="9" id="KW-0663">Pyridoxal phosphate</keyword>
<name>A0A498IJW7_MALDO</name>
<sequence length="597" mass="68337">MGVIDIYNVSSLRLTTTRRPSCGIEGNSRRVVAMASTIPVQQKEVNDGQQRLTGDSFIRPHLRNLSPYQPILPFEVFARDEIVQVLSTRLGRKPEDIVKLDANENPYGPPPEVIEALGALKFPYIYPDPESRRLRAALAKDSGLESDYILVGCGADELIDLIMRCVLDPGDKIVDCPPTFTMYEFDAAVNAASVIKVPRKSDFSLDVEVISDVVLQEKPKCIFLTSPNNPDGSIISDEILLKILELPILVVLDEAYIEFSGLESKMQWVKKHENLIVLRTFSKRAGLAGLRVGYGAFPLSIIEYLWRAKQPYNVSVTAEVSACAALQNPTYLETVKEALLQERERLFNLLKELPFLNPYPSYSNFILCEVTSGMDAKKLKEDLAKMGVMIRHYNNKELKGYVRVSVGKPEHTDALMDCLRRLSKKEHADINFQIPKPPFRSARPRFPPPPPPPQPSLLFVRYKMPKVKTNRVKYPEGWELIEPTLRELQAKMREAENDTHDGKRKCETLWPIFKIAHQKSRYIFDLYHRRKEISKELYEFCLDQGYADRNLIAKWKKPGYERLCCLRCMQPRDHNFATTCVCRVPKHLREEKIVSNR</sequence>
<dbReference type="Gene3D" id="3.40.640.10">
    <property type="entry name" value="Type I PLP-dependent aspartate aminotransferase-like (Major domain)"/>
    <property type="match status" value="1"/>
</dbReference>
<evidence type="ECO:0000256" key="12">
    <source>
        <dbReference type="ARBA" id="ARBA00030262"/>
    </source>
</evidence>
<evidence type="ECO:0000256" key="1">
    <source>
        <dbReference type="ARBA" id="ARBA00001933"/>
    </source>
</evidence>
<dbReference type="InterPro" id="IPR015421">
    <property type="entry name" value="PyrdxlP-dep_Trfase_major"/>
</dbReference>
<dbReference type="InterPro" id="IPR015424">
    <property type="entry name" value="PyrdxlP-dep_Trfase"/>
</dbReference>
<organism evidence="15 16">
    <name type="scientific">Malus domestica</name>
    <name type="common">Apple</name>
    <name type="synonym">Pyrus malus</name>
    <dbReference type="NCBI Taxonomy" id="3750"/>
    <lineage>
        <taxon>Eukaryota</taxon>
        <taxon>Viridiplantae</taxon>
        <taxon>Streptophyta</taxon>
        <taxon>Embryophyta</taxon>
        <taxon>Tracheophyta</taxon>
        <taxon>Spermatophyta</taxon>
        <taxon>Magnoliopsida</taxon>
        <taxon>eudicotyledons</taxon>
        <taxon>Gunneridae</taxon>
        <taxon>Pentapetalae</taxon>
        <taxon>rosids</taxon>
        <taxon>fabids</taxon>
        <taxon>Rosales</taxon>
        <taxon>Rosaceae</taxon>
        <taxon>Amygdaloideae</taxon>
        <taxon>Maleae</taxon>
        <taxon>Malus</taxon>
    </lineage>
</organism>
<evidence type="ECO:0000256" key="7">
    <source>
        <dbReference type="ARBA" id="ARBA00022605"/>
    </source>
</evidence>
<comment type="cofactor">
    <cofactor evidence="1">
        <name>pyridoxal 5'-phosphate</name>
        <dbReference type="ChEBI" id="CHEBI:597326"/>
    </cofactor>
</comment>
<evidence type="ECO:0000256" key="9">
    <source>
        <dbReference type="ARBA" id="ARBA00022898"/>
    </source>
</evidence>
<dbReference type="EC" id="2.6.1.9" evidence="5"/>
<dbReference type="Pfam" id="PF00155">
    <property type="entry name" value="Aminotran_1_2"/>
    <property type="match status" value="1"/>
</dbReference>
<dbReference type="InterPro" id="IPR004839">
    <property type="entry name" value="Aminotransferase_I/II_large"/>
</dbReference>
<accession>A0A498IJW7</accession>
<dbReference type="EMBL" id="RDQH01000338">
    <property type="protein sequence ID" value="RXH81553.1"/>
    <property type="molecule type" value="Genomic_DNA"/>
</dbReference>
<reference evidence="15 16" key="1">
    <citation type="submission" date="2018-10" db="EMBL/GenBank/DDBJ databases">
        <title>A high-quality apple genome assembly.</title>
        <authorList>
            <person name="Hu J."/>
        </authorList>
    </citation>
    <scope>NUCLEOTIDE SEQUENCE [LARGE SCALE GENOMIC DNA]</scope>
    <source>
        <strain evidence="16">cv. HFTH1</strain>
        <tissue evidence="15">Young leaf</tissue>
    </source>
</reference>
<dbReference type="Proteomes" id="UP000290289">
    <property type="component" value="Chromosome 12"/>
</dbReference>
<keyword evidence="8" id="KW-0808">Transferase</keyword>
<proteinExistence type="inferred from homology"/>
<dbReference type="GO" id="GO:0005634">
    <property type="term" value="C:nucleus"/>
    <property type="evidence" value="ECO:0007669"/>
    <property type="project" value="UniProtKB-SubCell"/>
</dbReference>
<dbReference type="AlphaFoldDB" id="A0A498IJW7"/>
<dbReference type="STRING" id="3750.A0A498IJW7"/>
<dbReference type="HAMAP" id="MF_01023">
    <property type="entry name" value="HisC_aminotrans_2"/>
    <property type="match status" value="1"/>
</dbReference>
<dbReference type="GO" id="GO:0030170">
    <property type="term" value="F:pyridoxal phosphate binding"/>
    <property type="evidence" value="ECO:0007669"/>
    <property type="project" value="InterPro"/>
</dbReference>
<dbReference type="CDD" id="cd00609">
    <property type="entry name" value="AAT_like"/>
    <property type="match status" value="1"/>
</dbReference>
<dbReference type="PANTHER" id="PTHR42885:SF2">
    <property type="entry name" value="HISTIDINOL-PHOSPHATE AMINOTRANSFERASE"/>
    <property type="match status" value="1"/>
</dbReference>
<dbReference type="PROSITE" id="PS00997">
    <property type="entry name" value="G10_1"/>
    <property type="match status" value="1"/>
</dbReference>
<dbReference type="Pfam" id="PF01125">
    <property type="entry name" value="BUD31"/>
    <property type="match status" value="1"/>
</dbReference>
<comment type="similarity">
    <text evidence="4">Belongs to the BUD31 (G10) family.</text>
</comment>
<dbReference type="GO" id="GO:0004400">
    <property type="term" value="F:histidinol-phosphate transaminase activity"/>
    <property type="evidence" value="ECO:0007669"/>
    <property type="project" value="UniProtKB-EC"/>
</dbReference>
<dbReference type="InterPro" id="IPR005861">
    <property type="entry name" value="HisP_aminotrans"/>
</dbReference>
<comment type="catalytic activity">
    <reaction evidence="13">
        <text>L-histidinol phosphate + 2-oxoglutarate = 3-(imidazol-4-yl)-2-oxopropyl phosphate + L-glutamate</text>
        <dbReference type="Rhea" id="RHEA:23744"/>
        <dbReference type="ChEBI" id="CHEBI:16810"/>
        <dbReference type="ChEBI" id="CHEBI:29985"/>
        <dbReference type="ChEBI" id="CHEBI:57766"/>
        <dbReference type="ChEBI" id="CHEBI:57980"/>
        <dbReference type="EC" id="2.6.1.9"/>
    </reaction>
</comment>
<evidence type="ECO:0000256" key="4">
    <source>
        <dbReference type="ARBA" id="ARBA00005287"/>
    </source>
</evidence>
<evidence type="ECO:0000256" key="5">
    <source>
        <dbReference type="ARBA" id="ARBA00012748"/>
    </source>
</evidence>
<comment type="caution">
    <text evidence="15">The sequence shown here is derived from an EMBL/GenBank/DDBJ whole genome shotgun (WGS) entry which is preliminary data.</text>
</comment>
<evidence type="ECO:0000259" key="14">
    <source>
        <dbReference type="Pfam" id="PF00155"/>
    </source>
</evidence>
<dbReference type="InterPro" id="IPR001748">
    <property type="entry name" value="BUD31"/>
</dbReference>
<comment type="subcellular location">
    <subcellularLocation>
        <location evidence="2">Nucleus</location>
    </subcellularLocation>
</comment>
<keyword evidence="16" id="KW-1185">Reference proteome</keyword>
<evidence type="ECO:0000313" key="15">
    <source>
        <dbReference type="EMBL" id="RXH81553.1"/>
    </source>
</evidence>
<dbReference type="Gene3D" id="3.90.1150.10">
    <property type="entry name" value="Aspartate Aminotransferase, domain 1"/>
    <property type="match status" value="1"/>
</dbReference>
<dbReference type="InterPro" id="IPR018230">
    <property type="entry name" value="BUD31/G10-rel_CS"/>
</dbReference>
<evidence type="ECO:0000256" key="11">
    <source>
        <dbReference type="ARBA" id="ARBA00023242"/>
    </source>
</evidence>
<evidence type="ECO:0000256" key="13">
    <source>
        <dbReference type="ARBA" id="ARBA00047481"/>
    </source>
</evidence>
<evidence type="ECO:0000256" key="8">
    <source>
        <dbReference type="ARBA" id="ARBA00022679"/>
    </source>
</evidence>
<keyword evidence="10" id="KW-0368">Histidine biosynthesis</keyword>
<evidence type="ECO:0000256" key="6">
    <source>
        <dbReference type="ARBA" id="ARBA00022576"/>
    </source>
</evidence>
<comment type="pathway">
    <text evidence="3">Amino-acid biosynthesis; L-histidine biosynthesis; L-histidine from 5-phospho-alpha-D-ribose 1-diphosphate: step 7/9.</text>
</comment>
<keyword evidence="11" id="KW-0539">Nucleus</keyword>
<dbReference type="PRINTS" id="PR00322">
    <property type="entry name" value="G10"/>
</dbReference>
<evidence type="ECO:0000256" key="2">
    <source>
        <dbReference type="ARBA" id="ARBA00004123"/>
    </source>
</evidence>
<keyword evidence="7" id="KW-0028">Amino-acid biosynthesis</keyword>
<dbReference type="GO" id="GO:0000105">
    <property type="term" value="P:L-histidine biosynthetic process"/>
    <property type="evidence" value="ECO:0007669"/>
    <property type="project" value="UniProtKB-KW"/>
</dbReference>
<dbReference type="PANTHER" id="PTHR42885">
    <property type="entry name" value="HISTIDINOL-PHOSPHATE AMINOTRANSFERASE-RELATED"/>
    <property type="match status" value="1"/>
</dbReference>
<dbReference type="InterPro" id="IPR015422">
    <property type="entry name" value="PyrdxlP-dep_Trfase_small"/>
</dbReference>
<feature type="domain" description="Aminotransferase class I/classII large" evidence="14">
    <location>
        <begin position="96"/>
        <end position="416"/>
    </location>
</feature>
<dbReference type="NCBIfam" id="TIGR01141">
    <property type="entry name" value="hisC"/>
    <property type="match status" value="1"/>
</dbReference>